<dbReference type="InterPro" id="IPR008283">
    <property type="entry name" value="Peptidase_M17_N"/>
</dbReference>
<dbReference type="CDD" id="cd00433">
    <property type="entry name" value="Peptidase_M17"/>
    <property type="match status" value="1"/>
</dbReference>
<evidence type="ECO:0000313" key="10">
    <source>
        <dbReference type="Proteomes" id="UP000294678"/>
    </source>
</evidence>
<dbReference type="GO" id="GO:0005737">
    <property type="term" value="C:cytoplasm"/>
    <property type="evidence" value="ECO:0007669"/>
    <property type="project" value="UniProtKB-SubCell"/>
</dbReference>
<keyword evidence="6 7" id="KW-0378">Hydrolase</keyword>
<dbReference type="Gene3D" id="3.40.220.10">
    <property type="entry name" value="Leucine Aminopeptidase, subunit E, domain 1"/>
    <property type="match status" value="1"/>
</dbReference>
<evidence type="ECO:0000256" key="3">
    <source>
        <dbReference type="ARBA" id="ARBA00009528"/>
    </source>
</evidence>
<dbReference type="GO" id="GO:0030145">
    <property type="term" value="F:manganese ion binding"/>
    <property type="evidence" value="ECO:0007669"/>
    <property type="project" value="UniProtKB-UniRule"/>
</dbReference>
<dbReference type="PANTHER" id="PTHR11963">
    <property type="entry name" value="LEUCINE AMINOPEPTIDASE-RELATED"/>
    <property type="match status" value="1"/>
</dbReference>
<dbReference type="InterPro" id="IPR011356">
    <property type="entry name" value="Leucine_aapep/pepB"/>
</dbReference>
<dbReference type="InterPro" id="IPR000819">
    <property type="entry name" value="Peptidase_M17_C"/>
</dbReference>
<evidence type="ECO:0000313" key="9">
    <source>
        <dbReference type="EMBL" id="TDT72552.1"/>
    </source>
</evidence>
<reference evidence="9 10" key="1">
    <citation type="submission" date="2019-03" db="EMBL/GenBank/DDBJ databases">
        <title>Genomic Encyclopedia of Type Strains, Phase IV (KMG-IV): sequencing the most valuable type-strain genomes for metagenomic binning, comparative biology and taxonomic classification.</title>
        <authorList>
            <person name="Goeker M."/>
        </authorList>
    </citation>
    <scope>NUCLEOTIDE SEQUENCE [LARGE SCALE GENOMIC DNA]</scope>
    <source>
        <strain evidence="9 10">DSM 100055</strain>
    </source>
</reference>
<feature type="binding site" evidence="7">
    <location>
        <position position="331"/>
    </location>
    <ligand>
        <name>Mn(2+)</name>
        <dbReference type="ChEBI" id="CHEBI:29035"/>
        <label>2</label>
    </ligand>
</feature>
<dbReference type="GO" id="GO:0070006">
    <property type="term" value="F:metalloaminopeptidase activity"/>
    <property type="evidence" value="ECO:0007669"/>
    <property type="project" value="InterPro"/>
</dbReference>
<feature type="domain" description="Cytosol aminopeptidase" evidence="8">
    <location>
        <begin position="327"/>
        <end position="334"/>
    </location>
</feature>
<comment type="similarity">
    <text evidence="3 7">Belongs to the peptidase M17 family.</text>
</comment>
<organism evidence="9 10">
    <name type="scientific">Hypnocyclicus thermotrophus</name>
    <dbReference type="NCBI Taxonomy" id="1627895"/>
    <lineage>
        <taxon>Bacteria</taxon>
        <taxon>Fusobacteriati</taxon>
        <taxon>Fusobacteriota</taxon>
        <taxon>Fusobacteriia</taxon>
        <taxon>Fusobacteriales</taxon>
        <taxon>Fusobacteriaceae</taxon>
        <taxon>Hypnocyclicus</taxon>
    </lineage>
</organism>
<comment type="catalytic activity">
    <reaction evidence="1 7">
        <text>Release of an N-terminal amino acid, Xaa-|-Yaa-, in which Xaa is preferably Leu, but may be other amino acids including Pro although not Arg or Lys, and Yaa may be Pro. Amino acid amides and methyl esters are also readily hydrolyzed, but rates on arylamides are exceedingly low.</text>
        <dbReference type="EC" id="3.4.11.1"/>
    </reaction>
</comment>
<sequence length="478" mass="53319">MTINLIDNIIENYDSYIIFMYKNNITFENTLFYSEGLYLKNLAEKSGFNAKKEEIFVIPFAKGNSVVQIVLVGLGKKEKVNTEIVRKSLYKGLTTLKNVESTLIIKNNPIENIEKALVETVYFANYEFDKYKTKKAEKKKIKRIDILGNLNNNKIEEAKIYAESTFITRELINEPANTIYPETLAEKAKEYGEKYGFEVEIFEEEKIKELKMEAFLSVAQAAEKRPKFIVMRYKGNKSNETIGLVGKGLTYDTGGLSLKPTNSMDTMKSDMGGAATVIGVMSAVARLKIDKNIIAVIAACENSIAGNAYRPGDIIGSMAGKTIEVLNTDAEGRLTLVDAVHYVIENEKADKVIDVATLTGAALVALGTTTTAVITNNDELYKKLEEASIETDERVWKLPNFPEYGKLLESKIADVKNIGGRFAGTITAGMFIEKFVQKKPWIHLDIAGVAYTDSPYSYYKFGATGQPVRTIINFLKKI</sequence>
<dbReference type="EMBL" id="SOBG01000001">
    <property type="protein sequence ID" value="TDT72552.1"/>
    <property type="molecule type" value="Genomic_DNA"/>
</dbReference>
<dbReference type="HAMAP" id="MF_00181">
    <property type="entry name" value="Cytosol_peptidase_M17"/>
    <property type="match status" value="1"/>
</dbReference>
<comment type="subcellular location">
    <subcellularLocation>
        <location evidence="7">Cytoplasm</location>
    </subcellularLocation>
</comment>
<dbReference type="NCBIfam" id="NF002074">
    <property type="entry name" value="PRK00913.1-4"/>
    <property type="match status" value="1"/>
</dbReference>
<dbReference type="EC" id="3.4.11.1" evidence="7"/>
<keyword evidence="7" id="KW-0464">Manganese</keyword>
<feature type="active site" evidence="7">
    <location>
        <position position="333"/>
    </location>
</feature>
<dbReference type="AlphaFoldDB" id="A0AA46I6P9"/>
<feature type="binding site" evidence="7">
    <location>
        <position position="329"/>
    </location>
    <ligand>
        <name>Mn(2+)</name>
        <dbReference type="ChEBI" id="CHEBI:29035"/>
        <label>1</label>
    </ligand>
</feature>
<dbReference type="PROSITE" id="PS00631">
    <property type="entry name" value="CYTOSOL_AP"/>
    <property type="match status" value="1"/>
</dbReference>
<keyword evidence="7" id="KW-0479">Metal-binding</keyword>
<dbReference type="NCBIfam" id="NF002083">
    <property type="entry name" value="PRK00913.3-5"/>
    <property type="match status" value="1"/>
</dbReference>
<dbReference type="GO" id="GO:0006508">
    <property type="term" value="P:proteolysis"/>
    <property type="evidence" value="ECO:0007669"/>
    <property type="project" value="UniProtKB-KW"/>
</dbReference>
<feature type="binding site" evidence="7">
    <location>
        <position position="331"/>
    </location>
    <ligand>
        <name>Mn(2+)</name>
        <dbReference type="ChEBI" id="CHEBI:29035"/>
        <label>1</label>
    </ligand>
</feature>
<dbReference type="SUPFAM" id="SSF52949">
    <property type="entry name" value="Macro domain-like"/>
    <property type="match status" value="1"/>
</dbReference>
<feature type="binding site" evidence="7">
    <location>
        <position position="247"/>
    </location>
    <ligand>
        <name>Mn(2+)</name>
        <dbReference type="ChEBI" id="CHEBI:29035"/>
        <label>2</label>
    </ligand>
</feature>
<comment type="catalytic activity">
    <reaction evidence="2 7">
        <text>Release of an N-terminal amino acid, preferentially leucine, but not glutamic or aspartic acids.</text>
        <dbReference type="EC" id="3.4.11.10"/>
    </reaction>
</comment>
<dbReference type="Gene3D" id="3.40.630.10">
    <property type="entry name" value="Zn peptidases"/>
    <property type="match status" value="1"/>
</dbReference>
<gene>
    <name evidence="7" type="primary">pepA</name>
    <name evidence="9" type="ORF">EV215_0362</name>
</gene>
<feature type="active site" evidence="7">
    <location>
        <position position="259"/>
    </location>
</feature>
<accession>A0AA46I6P9</accession>
<comment type="caution">
    <text evidence="9">The sequence shown here is derived from an EMBL/GenBank/DDBJ whole genome shotgun (WGS) entry which is preliminary data.</text>
</comment>
<feature type="binding site" evidence="7">
    <location>
        <position position="252"/>
    </location>
    <ligand>
        <name>Mn(2+)</name>
        <dbReference type="ChEBI" id="CHEBI:29035"/>
        <label>1</label>
    </ligand>
</feature>
<evidence type="ECO:0000256" key="7">
    <source>
        <dbReference type="HAMAP-Rule" id="MF_00181"/>
    </source>
</evidence>
<dbReference type="RefSeq" id="WP_208320311.1">
    <property type="nucleotide sequence ID" value="NZ_SOBG01000001.1"/>
</dbReference>
<evidence type="ECO:0000256" key="2">
    <source>
        <dbReference type="ARBA" id="ARBA00000967"/>
    </source>
</evidence>
<dbReference type="InterPro" id="IPR023042">
    <property type="entry name" value="Peptidase_M17_leu_NH2_pept"/>
</dbReference>
<evidence type="ECO:0000256" key="4">
    <source>
        <dbReference type="ARBA" id="ARBA00022438"/>
    </source>
</evidence>
<keyword evidence="4 7" id="KW-0031">Aminopeptidase</keyword>
<dbReference type="PRINTS" id="PR00481">
    <property type="entry name" value="LAMNOPPTDASE"/>
</dbReference>
<dbReference type="SUPFAM" id="SSF53187">
    <property type="entry name" value="Zn-dependent exopeptidases"/>
    <property type="match status" value="1"/>
</dbReference>
<evidence type="ECO:0000256" key="6">
    <source>
        <dbReference type="ARBA" id="ARBA00022801"/>
    </source>
</evidence>
<dbReference type="EC" id="3.4.11.10" evidence="7"/>
<feature type="binding site" evidence="7">
    <location>
        <position position="270"/>
    </location>
    <ligand>
        <name>Mn(2+)</name>
        <dbReference type="ChEBI" id="CHEBI:29035"/>
        <label>2</label>
    </ligand>
</feature>
<keyword evidence="7" id="KW-0963">Cytoplasm</keyword>
<dbReference type="Pfam" id="PF00883">
    <property type="entry name" value="Peptidase_M17"/>
    <property type="match status" value="1"/>
</dbReference>
<evidence type="ECO:0000256" key="1">
    <source>
        <dbReference type="ARBA" id="ARBA00000135"/>
    </source>
</evidence>
<keyword evidence="10" id="KW-1185">Reference proteome</keyword>
<dbReference type="Pfam" id="PF02789">
    <property type="entry name" value="Peptidase_M17_N"/>
    <property type="match status" value="1"/>
</dbReference>
<proteinExistence type="inferred from homology"/>
<dbReference type="NCBIfam" id="NF002073">
    <property type="entry name" value="PRK00913.1-2"/>
    <property type="match status" value="1"/>
</dbReference>
<dbReference type="PANTHER" id="PTHR11963:SF23">
    <property type="entry name" value="CYTOSOL AMINOPEPTIDASE"/>
    <property type="match status" value="1"/>
</dbReference>
<keyword evidence="5 7" id="KW-0645">Protease</keyword>
<protein>
    <recommendedName>
        <fullName evidence="7">Probable cytosol aminopeptidase</fullName>
        <ecNumber evidence="7">3.4.11.1</ecNumber>
    </recommendedName>
    <alternativeName>
        <fullName evidence="7">Leucine aminopeptidase</fullName>
        <shortName evidence="7">LAP</shortName>
        <ecNumber evidence="7">3.4.11.10</ecNumber>
    </alternativeName>
    <alternativeName>
        <fullName evidence="7">Leucyl aminopeptidase</fullName>
    </alternativeName>
</protein>
<dbReference type="InterPro" id="IPR043472">
    <property type="entry name" value="Macro_dom-like"/>
</dbReference>
<comment type="cofactor">
    <cofactor evidence="7">
        <name>Mn(2+)</name>
        <dbReference type="ChEBI" id="CHEBI:29035"/>
    </cofactor>
    <text evidence="7">Binds 2 manganese ions per subunit.</text>
</comment>
<feature type="binding site" evidence="7">
    <location>
        <position position="252"/>
    </location>
    <ligand>
        <name>Mn(2+)</name>
        <dbReference type="ChEBI" id="CHEBI:29035"/>
        <label>2</label>
    </ligand>
</feature>
<dbReference type="Proteomes" id="UP000294678">
    <property type="component" value="Unassembled WGS sequence"/>
</dbReference>
<comment type="function">
    <text evidence="7">Presumably involved in the processing and regular turnover of intracellular proteins. Catalyzes the removal of unsubstituted N-terminal amino acids from various peptides.</text>
</comment>
<evidence type="ECO:0000256" key="5">
    <source>
        <dbReference type="ARBA" id="ARBA00022670"/>
    </source>
</evidence>
<evidence type="ECO:0000259" key="8">
    <source>
        <dbReference type="PROSITE" id="PS00631"/>
    </source>
</evidence>
<name>A0AA46I6P9_9FUSO</name>